<feature type="compositionally biased region" description="Low complexity" evidence="1">
    <location>
        <begin position="196"/>
        <end position="207"/>
    </location>
</feature>
<dbReference type="EMBL" id="FO082278">
    <property type="protein sequence ID" value="CCO14268.1"/>
    <property type="molecule type" value="Genomic_DNA"/>
</dbReference>
<dbReference type="Proteomes" id="UP000198341">
    <property type="component" value="Chromosome 1"/>
</dbReference>
<dbReference type="KEGG" id="bpg:Bathy01g04810"/>
<protein>
    <submittedName>
        <fullName evidence="2">Uncharacterized protein</fullName>
    </submittedName>
</protein>
<accession>K8EYC1</accession>
<feature type="region of interest" description="Disordered" evidence="1">
    <location>
        <begin position="175"/>
        <end position="209"/>
    </location>
</feature>
<dbReference type="RefSeq" id="XP_007515389.1">
    <property type="nucleotide sequence ID" value="XM_007515327.1"/>
</dbReference>
<name>K8EYC1_9CHLO</name>
<reference evidence="2 3" key="1">
    <citation type="submission" date="2011-10" db="EMBL/GenBank/DDBJ databases">
        <authorList>
            <person name="Genoscope - CEA"/>
        </authorList>
    </citation>
    <scope>NUCLEOTIDE SEQUENCE [LARGE SCALE GENOMIC DNA]</scope>
    <source>
        <strain evidence="2 3">RCC 1105</strain>
    </source>
</reference>
<organism evidence="2 3">
    <name type="scientific">Bathycoccus prasinos</name>
    <dbReference type="NCBI Taxonomy" id="41875"/>
    <lineage>
        <taxon>Eukaryota</taxon>
        <taxon>Viridiplantae</taxon>
        <taxon>Chlorophyta</taxon>
        <taxon>Mamiellophyceae</taxon>
        <taxon>Mamiellales</taxon>
        <taxon>Bathycoccaceae</taxon>
        <taxon>Bathycoccus</taxon>
    </lineage>
</organism>
<evidence type="ECO:0000313" key="2">
    <source>
        <dbReference type="EMBL" id="CCO14268.1"/>
    </source>
</evidence>
<feature type="region of interest" description="Disordered" evidence="1">
    <location>
        <begin position="1"/>
        <end position="93"/>
    </location>
</feature>
<evidence type="ECO:0000313" key="3">
    <source>
        <dbReference type="Proteomes" id="UP000198341"/>
    </source>
</evidence>
<proteinExistence type="predicted"/>
<feature type="compositionally biased region" description="Polar residues" evidence="1">
    <location>
        <begin position="53"/>
        <end position="64"/>
    </location>
</feature>
<dbReference type="AlphaFoldDB" id="K8EYC1"/>
<feature type="compositionally biased region" description="Low complexity" evidence="1">
    <location>
        <begin position="8"/>
        <end position="20"/>
    </location>
</feature>
<dbReference type="GeneID" id="19018216"/>
<feature type="compositionally biased region" description="Low complexity" evidence="1">
    <location>
        <begin position="175"/>
        <end position="188"/>
    </location>
</feature>
<evidence type="ECO:0000256" key="1">
    <source>
        <dbReference type="SAM" id="MobiDB-lite"/>
    </source>
</evidence>
<keyword evidence="3" id="KW-1185">Reference proteome</keyword>
<sequence length="279" mass="29913">MPGQLQNGASAYYAQQQQQSPQPPGGGQPIPGIPQHHHYQYAGPAGQEPNVINGGNYNRYAQTFSGGGGHQQQLHFGATNSAPEQPSYLSNQTNGQTQDFVQASAYYRQPQNQRYSIDQAFIDQSTSSAIGYNNNSDGRMYNTNNSIAGMIGAEQLYANASAAAESAAKAFALQQQQQQQQQRQQQQQHVNGSNNGAGTTTSALTGGFHSQPFSSSSGVVYSGNQAAVNNVPLTKQEGFARVSSGLTENSNYSANSRIDPIDLPLDILDEPKTTLESYQ</sequence>
<feature type="compositionally biased region" description="Polar residues" evidence="1">
    <location>
        <begin position="78"/>
        <end position="93"/>
    </location>
</feature>
<gene>
    <name evidence="2" type="ORF">Bathy01g04810</name>
</gene>